<comment type="caution">
    <text evidence="3">The sequence shown here is derived from an EMBL/GenBank/DDBJ whole genome shotgun (WGS) entry which is preliminary data.</text>
</comment>
<name>A0A9Q0H5Y5_9MAGN</name>
<keyword evidence="1" id="KW-0472">Membrane</keyword>
<feature type="chain" id="PRO_5040333959" description="Mediator of RNA polymerase II transcription subunit" evidence="2">
    <location>
        <begin position="21"/>
        <end position="151"/>
    </location>
</feature>
<organism evidence="3 4">
    <name type="scientific">Protea cynaroides</name>
    <dbReference type="NCBI Taxonomy" id="273540"/>
    <lineage>
        <taxon>Eukaryota</taxon>
        <taxon>Viridiplantae</taxon>
        <taxon>Streptophyta</taxon>
        <taxon>Embryophyta</taxon>
        <taxon>Tracheophyta</taxon>
        <taxon>Spermatophyta</taxon>
        <taxon>Magnoliopsida</taxon>
        <taxon>Proteales</taxon>
        <taxon>Proteaceae</taxon>
        <taxon>Protea</taxon>
    </lineage>
</organism>
<evidence type="ECO:0000256" key="1">
    <source>
        <dbReference type="SAM" id="Phobius"/>
    </source>
</evidence>
<dbReference type="EMBL" id="JAMYWD010000009">
    <property type="protein sequence ID" value="KAJ4959834.1"/>
    <property type="molecule type" value="Genomic_DNA"/>
</dbReference>
<gene>
    <name evidence="3" type="ORF">NE237_019744</name>
</gene>
<dbReference type="Proteomes" id="UP001141806">
    <property type="component" value="Unassembled WGS sequence"/>
</dbReference>
<dbReference type="PANTHER" id="PTHR33782:SF5">
    <property type="entry name" value="MEDIATOR OF RNA POLYMERASE II TRANSCRIPTION SUBUNIT"/>
    <property type="match status" value="1"/>
</dbReference>
<protein>
    <recommendedName>
        <fullName evidence="5">Mediator of RNA polymerase II transcription subunit</fullName>
    </recommendedName>
</protein>
<feature type="signal peptide" evidence="2">
    <location>
        <begin position="1"/>
        <end position="20"/>
    </location>
</feature>
<evidence type="ECO:0000313" key="4">
    <source>
        <dbReference type="Proteomes" id="UP001141806"/>
    </source>
</evidence>
<evidence type="ECO:0000256" key="2">
    <source>
        <dbReference type="SAM" id="SignalP"/>
    </source>
</evidence>
<dbReference type="OrthoDB" id="672819at2759"/>
<evidence type="ECO:0008006" key="5">
    <source>
        <dbReference type="Google" id="ProtNLM"/>
    </source>
</evidence>
<reference evidence="3" key="1">
    <citation type="journal article" date="2023" name="Plant J.">
        <title>The genome of the king protea, Protea cynaroides.</title>
        <authorList>
            <person name="Chang J."/>
            <person name="Duong T.A."/>
            <person name="Schoeman C."/>
            <person name="Ma X."/>
            <person name="Roodt D."/>
            <person name="Barker N."/>
            <person name="Li Z."/>
            <person name="Van de Peer Y."/>
            <person name="Mizrachi E."/>
        </authorList>
    </citation>
    <scope>NUCLEOTIDE SEQUENCE</scope>
    <source>
        <tissue evidence="3">Young leaves</tissue>
    </source>
</reference>
<sequence>MPTLFSSLLFLPNLSQPSSANSRRRKNGLGHRCNYTLMVFASRRYDYGGGNGTVDENMVVLRKRILEMKKMEKNHELPEDWMEWEKRYYEYYNSDVCEAVGLLQTQLMKSRPSMVLGMVALVTLSVPTSMFIVAFHLLEIAKWILSGIHLS</sequence>
<proteinExistence type="predicted"/>
<feature type="transmembrane region" description="Helical" evidence="1">
    <location>
        <begin position="114"/>
        <end position="138"/>
    </location>
</feature>
<keyword evidence="2" id="KW-0732">Signal</keyword>
<dbReference type="AlphaFoldDB" id="A0A9Q0H5Y5"/>
<evidence type="ECO:0000313" key="3">
    <source>
        <dbReference type="EMBL" id="KAJ4959834.1"/>
    </source>
</evidence>
<keyword evidence="1" id="KW-0812">Transmembrane</keyword>
<dbReference type="PANTHER" id="PTHR33782">
    <property type="entry name" value="OS01G0121600 PROTEIN"/>
    <property type="match status" value="1"/>
</dbReference>
<keyword evidence="4" id="KW-1185">Reference proteome</keyword>
<accession>A0A9Q0H5Y5</accession>
<keyword evidence="1" id="KW-1133">Transmembrane helix</keyword>